<evidence type="ECO:0000313" key="2">
    <source>
        <dbReference type="Proteomes" id="UP001196413"/>
    </source>
</evidence>
<accession>A0AAD5MCT0</accession>
<keyword evidence="2" id="KW-1185">Reference proteome</keyword>
<organism evidence="1 2">
    <name type="scientific">Parelaphostrongylus tenuis</name>
    <name type="common">Meningeal worm</name>
    <dbReference type="NCBI Taxonomy" id="148309"/>
    <lineage>
        <taxon>Eukaryota</taxon>
        <taxon>Metazoa</taxon>
        <taxon>Ecdysozoa</taxon>
        <taxon>Nematoda</taxon>
        <taxon>Chromadorea</taxon>
        <taxon>Rhabditida</taxon>
        <taxon>Rhabditina</taxon>
        <taxon>Rhabditomorpha</taxon>
        <taxon>Strongyloidea</taxon>
        <taxon>Metastrongylidae</taxon>
        <taxon>Parelaphostrongylus</taxon>
    </lineage>
</organism>
<proteinExistence type="predicted"/>
<dbReference type="EMBL" id="JAHQIW010002486">
    <property type="protein sequence ID" value="KAJ1355490.1"/>
    <property type="molecule type" value="Genomic_DNA"/>
</dbReference>
<name>A0AAD5MCT0_PARTN</name>
<protein>
    <submittedName>
        <fullName evidence="1">Uncharacterized protein</fullName>
    </submittedName>
</protein>
<evidence type="ECO:0000313" key="1">
    <source>
        <dbReference type="EMBL" id="KAJ1355490.1"/>
    </source>
</evidence>
<dbReference type="AlphaFoldDB" id="A0AAD5MCT0"/>
<reference evidence="1" key="1">
    <citation type="submission" date="2021-06" db="EMBL/GenBank/DDBJ databases">
        <title>Parelaphostrongylus tenuis whole genome reference sequence.</title>
        <authorList>
            <person name="Garwood T.J."/>
            <person name="Larsen P.A."/>
            <person name="Fountain-Jones N.M."/>
            <person name="Garbe J.R."/>
            <person name="Macchietto M.G."/>
            <person name="Kania S.A."/>
            <person name="Gerhold R.W."/>
            <person name="Richards J.E."/>
            <person name="Wolf T.M."/>
        </authorList>
    </citation>
    <scope>NUCLEOTIDE SEQUENCE</scope>
    <source>
        <strain evidence="1">MNPRO001-30</strain>
        <tissue evidence="1">Meninges</tissue>
    </source>
</reference>
<sequence length="71" mass="7855">MISANLGSYPFVIISDYKTTKDTYAKDGEAYDGKIHFSGALTEAFRDSHGMVFTEKLVSCSAAERKISRRA</sequence>
<comment type="caution">
    <text evidence="1">The sequence shown here is derived from an EMBL/GenBank/DDBJ whole genome shotgun (WGS) entry which is preliminary data.</text>
</comment>
<dbReference type="Proteomes" id="UP001196413">
    <property type="component" value="Unassembled WGS sequence"/>
</dbReference>
<gene>
    <name evidence="1" type="ORF">KIN20_012925</name>
</gene>